<dbReference type="EMBL" id="NIHS01000017">
    <property type="protein sequence ID" value="PLT71919.1"/>
    <property type="molecule type" value="Genomic_DNA"/>
</dbReference>
<protein>
    <submittedName>
        <fullName evidence="2">Uncharacterized protein</fullName>
    </submittedName>
</protein>
<comment type="caution">
    <text evidence="2">The sequence shown here is derived from an EMBL/GenBank/DDBJ whole genome shotgun (WGS) entry which is preliminary data.</text>
</comment>
<dbReference type="Proteomes" id="UP000235093">
    <property type="component" value="Unassembled WGS sequence"/>
</dbReference>
<evidence type="ECO:0000313" key="3">
    <source>
        <dbReference type="Proteomes" id="UP000234891"/>
    </source>
</evidence>
<dbReference type="RefSeq" id="WP_101870894.1">
    <property type="nucleotide sequence ID" value="NZ_BAABXV010000001.1"/>
</dbReference>
<organism evidence="2 4">
    <name type="scientific">Mediterraneibacter gnavus</name>
    <name type="common">Ruminococcus gnavus</name>
    <dbReference type="NCBI Taxonomy" id="33038"/>
    <lineage>
        <taxon>Bacteria</taxon>
        <taxon>Bacillati</taxon>
        <taxon>Bacillota</taxon>
        <taxon>Clostridia</taxon>
        <taxon>Lachnospirales</taxon>
        <taxon>Lachnospiraceae</taxon>
        <taxon>Mediterraneibacter</taxon>
    </lineage>
</organism>
<evidence type="ECO:0000313" key="1">
    <source>
        <dbReference type="EMBL" id="PLT71919.1"/>
    </source>
</evidence>
<evidence type="ECO:0000313" key="4">
    <source>
        <dbReference type="Proteomes" id="UP000235093"/>
    </source>
</evidence>
<dbReference type="Proteomes" id="UP000234891">
    <property type="component" value="Unassembled WGS sequence"/>
</dbReference>
<accession>A0A2N5PL58</accession>
<reference evidence="3 4" key="1">
    <citation type="journal article" date="2017" name="Genome Med.">
        <title>A novel Ruminococcus gnavus clade enriched in inflammatory bowel disease patients.</title>
        <authorList>
            <person name="Hall A.B."/>
            <person name="Yassour M."/>
            <person name="Sauk J."/>
            <person name="Garner A."/>
            <person name="Jiang X."/>
            <person name="Arthur T."/>
            <person name="Lagoudas G.K."/>
            <person name="Vatanen T."/>
            <person name="Fornelos N."/>
            <person name="Wilson R."/>
            <person name="Bertha M."/>
            <person name="Cohen M."/>
            <person name="Garber J."/>
            <person name="Khalili H."/>
            <person name="Gevers D."/>
            <person name="Ananthakrishnan A.N."/>
            <person name="Kugathasan S."/>
            <person name="Lander E.S."/>
            <person name="Blainey P."/>
            <person name="Vlamakis H."/>
            <person name="Xavier R.J."/>
            <person name="Huttenhower C."/>
        </authorList>
    </citation>
    <scope>NUCLEOTIDE SEQUENCE [LARGE SCALE GENOMIC DNA]</scope>
    <source>
        <strain evidence="1 3">RJX1124</strain>
        <strain evidence="2 4">RJX1125</strain>
    </source>
</reference>
<gene>
    <name evidence="2" type="ORF">CDL23_05320</name>
    <name evidence="1" type="ORF">CDL26_10365</name>
</gene>
<dbReference type="EMBL" id="NIHT01000006">
    <property type="protein sequence ID" value="PLT76433.1"/>
    <property type="molecule type" value="Genomic_DNA"/>
</dbReference>
<name>A0A2N5PL58_MEDGN</name>
<sequence length="64" mass="7238">MKNVKFLQLLSAGTDIVSVVNSVDNIEGSMKKLVDNKMINKIEKLLQEARTHVTVEDIDLHENM</sequence>
<dbReference type="AlphaFoldDB" id="A0A2N5PL58"/>
<evidence type="ECO:0000313" key="2">
    <source>
        <dbReference type="EMBL" id="PLT76433.1"/>
    </source>
</evidence>
<proteinExistence type="predicted"/>